<sequence>MKAALKYLAGIAGPSGYGSNSTADQVTEHCFCPPHLLTAIITGATSGIGAETARVLAKKGVRIVIAARNLSKGAEVKEAILKEAPHAQIIILEIDLSSMASVSRFCSEFLSLDLPLNILINNAGVFSQKLEFSEDKIELTMATNYLDSLYFLAAKLLKTTSQGAATTCYVALSPETEGVSGKYFADCNQTSCSALAADHSQALRLWKHTRSLICRRLQHPSLS</sequence>
<dbReference type="Gramene" id="AUR62028749-RA">
    <property type="protein sequence ID" value="AUR62028749-RA:cds"/>
    <property type="gene ID" value="AUR62028749"/>
</dbReference>
<reference evidence="1" key="2">
    <citation type="submission" date="2021-03" db="UniProtKB">
        <authorList>
            <consortium name="EnsemblPlants"/>
        </authorList>
    </citation>
    <scope>IDENTIFICATION</scope>
</reference>
<dbReference type="PANTHER" id="PTHR48476:SF1">
    <property type="entry name" value="SHORT-CHAIN DEHYDROGENASE TIC 32, CHLOROPLASTIC-LIKE"/>
    <property type="match status" value="1"/>
</dbReference>
<organism evidence="1 2">
    <name type="scientific">Chenopodium quinoa</name>
    <name type="common">Quinoa</name>
    <dbReference type="NCBI Taxonomy" id="63459"/>
    <lineage>
        <taxon>Eukaryota</taxon>
        <taxon>Viridiplantae</taxon>
        <taxon>Streptophyta</taxon>
        <taxon>Embryophyta</taxon>
        <taxon>Tracheophyta</taxon>
        <taxon>Spermatophyta</taxon>
        <taxon>Magnoliopsida</taxon>
        <taxon>eudicotyledons</taxon>
        <taxon>Gunneridae</taxon>
        <taxon>Pentapetalae</taxon>
        <taxon>Caryophyllales</taxon>
        <taxon>Chenopodiaceae</taxon>
        <taxon>Chenopodioideae</taxon>
        <taxon>Atripliceae</taxon>
        <taxon>Chenopodium</taxon>
    </lineage>
</organism>
<evidence type="ECO:0000313" key="1">
    <source>
        <dbReference type="EnsemblPlants" id="AUR62028749-RA:cds"/>
    </source>
</evidence>
<dbReference type="InterPro" id="IPR002347">
    <property type="entry name" value="SDR_fam"/>
</dbReference>
<dbReference type="Proteomes" id="UP000596660">
    <property type="component" value="Unplaced"/>
</dbReference>
<evidence type="ECO:0000313" key="2">
    <source>
        <dbReference type="Proteomes" id="UP000596660"/>
    </source>
</evidence>
<accession>A0A803MG05</accession>
<reference evidence="1" key="1">
    <citation type="journal article" date="2017" name="Nature">
        <title>The genome of Chenopodium quinoa.</title>
        <authorList>
            <person name="Jarvis D.E."/>
            <person name="Ho Y.S."/>
            <person name="Lightfoot D.J."/>
            <person name="Schmoeckel S.M."/>
            <person name="Li B."/>
            <person name="Borm T.J.A."/>
            <person name="Ohyanagi H."/>
            <person name="Mineta K."/>
            <person name="Michell C.T."/>
            <person name="Saber N."/>
            <person name="Kharbatia N.M."/>
            <person name="Rupper R.R."/>
            <person name="Sharp A.R."/>
            <person name="Dally N."/>
            <person name="Boughton B.A."/>
            <person name="Woo Y.H."/>
            <person name="Gao G."/>
            <person name="Schijlen E.G.W.M."/>
            <person name="Guo X."/>
            <person name="Momin A.A."/>
            <person name="Negrao S."/>
            <person name="Al-Babili S."/>
            <person name="Gehring C."/>
            <person name="Roessner U."/>
            <person name="Jung C."/>
            <person name="Murphy K."/>
            <person name="Arold S.T."/>
            <person name="Gojobori T."/>
            <person name="van der Linden C.G."/>
            <person name="van Loo E.N."/>
            <person name="Jellen E.N."/>
            <person name="Maughan P.J."/>
            <person name="Tester M."/>
        </authorList>
    </citation>
    <scope>NUCLEOTIDE SEQUENCE [LARGE SCALE GENOMIC DNA]</scope>
    <source>
        <strain evidence="1">cv. PI 614886</strain>
    </source>
</reference>
<dbReference type="PRINTS" id="PR00081">
    <property type="entry name" value="GDHRDH"/>
</dbReference>
<proteinExistence type="predicted"/>
<dbReference type="Pfam" id="PF00106">
    <property type="entry name" value="adh_short"/>
    <property type="match status" value="1"/>
</dbReference>
<dbReference type="InterPro" id="IPR055280">
    <property type="entry name" value="TIC32"/>
</dbReference>
<dbReference type="PANTHER" id="PTHR48476">
    <property type="entry name" value="SHORT-CHAIN DEHYDROGENASE TIC 32, CHLOROPLASTIC-LIKE"/>
    <property type="match status" value="1"/>
</dbReference>
<dbReference type="InterPro" id="IPR036291">
    <property type="entry name" value="NAD(P)-bd_dom_sf"/>
</dbReference>
<dbReference type="AlphaFoldDB" id="A0A803MG05"/>
<keyword evidence="2" id="KW-1185">Reference proteome</keyword>
<name>A0A803MG05_CHEQI</name>
<protein>
    <submittedName>
        <fullName evidence="1">Uncharacterized protein</fullName>
    </submittedName>
</protein>
<dbReference type="OMA" id="DHFRTEK"/>
<dbReference type="Gene3D" id="3.40.50.720">
    <property type="entry name" value="NAD(P)-binding Rossmann-like Domain"/>
    <property type="match status" value="2"/>
</dbReference>
<dbReference type="SUPFAM" id="SSF51735">
    <property type="entry name" value="NAD(P)-binding Rossmann-fold domains"/>
    <property type="match status" value="1"/>
</dbReference>
<dbReference type="EnsemblPlants" id="AUR62028749-RA">
    <property type="protein sequence ID" value="AUR62028749-RA:cds"/>
    <property type="gene ID" value="AUR62028749"/>
</dbReference>